<dbReference type="InterPro" id="IPR003825">
    <property type="entry name" value="Colicin-V_CvpA"/>
</dbReference>
<reference evidence="6 7" key="1">
    <citation type="submission" date="2013-09" db="EMBL/GenBank/DDBJ databases">
        <title>Whole genome shotgun sequence of Novosphingobium tardaugens NBRC 16725.</title>
        <authorList>
            <person name="Isaki S."/>
            <person name="Hosoyama A."/>
            <person name="Tsuchikane K."/>
            <person name="Katsumata H."/>
            <person name="Ando Y."/>
            <person name="Yamazaki S."/>
            <person name="Fujita N."/>
        </authorList>
    </citation>
    <scope>NUCLEOTIDE SEQUENCE [LARGE SCALE GENOMIC DNA]</scope>
    <source>
        <strain evidence="6 7">NBRC 16725</strain>
    </source>
</reference>
<evidence type="ECO:0000256" key="3">
    <source>
        <dbReference type="ARBA" id="ARBA00022989"/>
    </source>
</evidence>
<evidence type="ECO:0000256" key="5">
    <source>
        <dbReference type="SAM" id="Phobius"/>
    </source>
</evidence>
<dbReference type="OrthoDB" id="9806894at2"/>
<sequence length="172" mass="18375">MTGFDIIVLLLIGIGAIGGFLRGFVQESLTLCAWILTLFVIHALHTPVTAWLAQHMGNGVVASLVAFAFLLIVPYAAIKLIAKWLGNASRSSVLGPVDRVLGFGFGALKGIIIAVLAFSILALGYDTVWGVAGRPTWITTARTYPFITTASDELVQMIKERRISMGGTDQNG</sequence>
<keyword evidence="3 5" id="KW-1133">Transmembrane helix</keyword>
<feature type="transmembrane region" description="Helical" evidence="5">
    <location>
        <begin position="103"/>
        <end position="125"/>
    </location>
</feature>
<dbReference type="GO" id="GO:0016020">
    <property type="term" value="C:membrane"/>
    <property type="evidence" value="ECO:0007669"/>
    <property type="project" value="UniProtKB-SubCell"/>
</dbReference>
<keyword evidence="2 5" id="KW-0812">Transmembrane</keyword>
<evidence type="ECO:0000313" key="6">
    <source>
        <dbReference type="EMBL" id="GAD49570.1"/>
    </source>
</evidence>
<dbReference type="eggNOG" id="COG1286">
    <property type="taxonomic scope" value="Bacteria"/>
</dbReference>
<feature type="transmembrane region" description="Helical" evidence="5">
    <location>
        <begin position="6"/>
        <end position="24"/>
    </location>
</feature>
<proteinExistence type="predicted"/>
<accession>U2YLM4</accession>
<dbReference type="PANTHER" id="PTHR36926:SF1">
    <property type="entry name" value="COLICIN V PRODUCTION PROTEIN"/>
    <property type="match status" value="1"/>
</dbReference>
<evidence type="ECO:0000256" key="1">
    <source>
        <dbReference type="ARBA" id="ARBA00004141"/>
    </source>
</evidence>
<gene>
    <name evidence="6" type="ORF">NT2_06_00090</name>
</gene>
<dbReference type="GO" id="GO:0009403">
    <property type="term" value="P:toxin biosynthetic process"/>
    <property type="evidence" value="ECO:0007669"/>
    <property type="project" value="InterPro"/>
</dbReference>
<dbReference type="PANTHER" id="PTHR36926">
    <property type="entry name" value="COLICIN V PRODUCTION PROTEIN"/>
    <property type="match status" value="1"/>
</dbReference>
<dbReference type="AlphaFoldDB" id="U2YLM4"/>
<comment type="caution">
    <text evidence="6">The sequence shown here is derived from an EMBL/GenBank/DDBJ whole genome shotgun (WGS) entry which is preliminary data.</text>
</comment>
<evidence type="ECO:0000256" key="4">
    <source>
        <dbReference type="ARBA" id="ARBA00023136"/>
    </source>
</evidence>
<dbReference type="Pfam" id="PF02674">
    <property type="entry name" value="Colicin_V"/>
    <property type="match status" value="1"/>
</dbReference>
<dbReference type="RefSeq" id="WP_021690475.1">
    <property type="nucleotide sequence ID" value="NZ_BASZ01000006.1"/>
</dbReference>
<dbReference type="KEGG" id="ntd:EGO55_19355"/>
<dbReference type="InterPro" id="IPR052719">
    <property type="entry name" value="CvpA-like"/>
</dbReference>
<protein>
    <submittedName>
        <fullName evidence="6">Putative colicin V production protein</fullName>
    </submittedName>
</protein>
<comment type="subcellular location">
    <subcellularLocation>
        <location evidence="1">Membrane</location>
        <topology evidence="1">Multi-pass membrane protein</topology>
    </subcellularLocation>
</comment>
<feature type="transmembrane region" description="Helical" evidence="5">
    <location>
        <begin position="31"/>
        <end position="53"/>
    </location>
</feature>
<keyword evidence="4 5" id="KW-0472">Membrane</keyword>
<evidence type="ECO:0000256" key="2">
    <source>
        <dbReference type="ARBA" id="ARBA00022692"/>
    </source>
</evidence>
<dbReference type="Proteomes" id="UP000016568">
    <property type="component" value="Unassembled WGS sequence"/>
</dbReference>
<organism evidence="6 7">
    <name type="scientific">Caenibius tardaugens NBRC 16725</name>
    <dbReference type="NCBI Taxonomy" id="1219035"/>
    <lineage>
        <taxon>Bacteria</taxon>
        <taxon>Pseudomonadati</taxon>
        <taxon>Pseudomonadota</taxon>
        <taxon>Alphaproteobacteria</taxon>
        <taxon>Sphingomonadales</taxon>
        <taxon>Erythrobacteraceae</taxon>
        <taxon>Caenibius</taxon>
    </lineage>
</organism>
<dbReference type="EMBL" id="BASZ01000006">
    <property type="protein sequence ID" value="GAD49570.1"/>
    <property type="molecule type" value="Genomic_DNA"/>
</dbReference>
<feature type="transmembrane region" description="Helical" evidence="5">
    <location>
        <begin position="59"/>
        <end position="82"/>
    </location>
</feature>
<name>U2YLM4_9SPHN</name>
<keyword evidence="7" id="KW-1185">Reference proteome</keyword>
<evidence type="ECO:0000313" key="7">
    <source>
        <dbReference type="Proteomes" id="UP000016568"/>
    </source>
</evidence>